<dbReference type="RefSeq" id="WP_074254888.1">
    <property type="nucleotide sequence ID" value="NZ_FSRL01000001.1"/>
</dbReference>
<dbReference type="AlphaFoldDB" id="A0A1N6EG55"/>
<name>A0A1N6EG55_9RHOB</name>
<protein>
    <submittedName>
        <fullName evidence="2">Uncharacterized protein</fullName>
    </submittedName>
</protein>
<evidence type="ECO:0000256" key="1">
    <source>
        <dbReference type="SAM" id="MobiDB-lite"/>
    </source>
</evidence>
<evidence type="ECO:0000313" key="3">
    <source>
        <dbReference type="Proteomes" id="UP000184932"/>
    </source>
</evidence>
<reference evidence="3" key="1">
    <citation type="submission" date="2016-11" db="EMBL/GenBank/DDBJ databases">
        <authorList>
            <person name="Varghese N."/>
            <person name="Submissions S."/>
        </authorList>
    </citation>
    <scope>NUCLEOTIDE SEQUENCE [LARGE SCALE GENOMIC DNA]</scope>
    <source>
        <strain evidence="3">DSM 29440</strain>
    </source>
</reference>
<evidence type="ECO:0000313" key="2">
    <source>
        <dbReference type="EMBL" id="SIN82023.1"/>
    </source>
</evidence>
<dbReference type="Proteomes" id="UP000184932">
    <property type="component" value="Unassembled WGS sequence"/>
</dbReference>
<dbReference type="EMBL" id="FSRL01000001">
    <property type="protein sequence ID" value="SIN82023.1"/>
    <property type="molecule type" value="Genomic_DNA"/>
</dbReference>
<organism evidence="2 3">
    <name type="scientific">Vannielia litorea</name>
    <dbReference type="NCBI Taxonomy" id="1217970"/>
    <lineage>
        <taxon>Bacteria</taxon>
        <taxon>Pseudomonadati</taxon>
        <taxon>Pseudomonadota</taxon>
        <taxon>Alphaproteobacteria</taxon>
        <taxon>Rhodobacterales</taxon>
        <taxon>Paracoccaceae</taxon>
        <taxon>Vannielia</taxon>
    </lineage>
</organism>
<sequence length="152" mass="16289">MPHDGLIMSGHANADGTGPMMAFNAEKLEDWIAGKLGLTGSALKTRKSNINAVVADFMGGRGKAVSHKTVHVNARGEKKTDQKAHTSKYRGSDVLHTSAGPRGRGGGVTIFYVNPQGRDGKIIGIGHHLTDSSYEIEWSVGDWHVGRMVQLD</sequence>
<proteinExistence type="predicted"/>
<feature type="region of interest" description="Disordered" evidence="1">
    <location>
        <begin position="76"/>
        <end position="100"/>
    </location>
</feature>
<dbReference type="OrthoDB" id="9857116at2"/>
<accession>A0A1N6EG55</accession>
<gene>
    <name evidence="2" type="ORF">SAMN05444002_0741</name>
</gene>
<keyword evidence="3" id="KW-1185">Reference proteome</keyword>